<evidence type="ECO:0000256" key="6">
    <source>
        <dbReference type="RuleBase" id="RU003749"/>
    </source>
</evidence>
<dbReference type="GO" id="GO:0045152">
    <property type="term" value="F:antisigma factor binding"/>
    <property type="evidence" value="ECO:0007669"/>
    <property type="project" value="InterPro"/>
</dbReference>
<dbReference type="InterPro" id="IPR014237">
    <property type="entry name" value="Anti-sigma_F_ant"/>
</dbReference>
<evidence type="ECO:0000313" key="9">
    <source>
        <dbReference type="Proteomes" id="UP000184079"/>
    </source>
</evidence>
<evidence type="ECO:0000256" key="1">
    <source>
        <dbReference type="ARBA" id="ARBA00001976"/>
    </source>
</evidence>
<dbReference type="Pfam" id="PF01740">
    <property type="entry name" value="STAS"/>
    <property type="match status" value="1"/>
</dbReference>
<dbReference type="EMBL" id="FQXD01000001">
    <property type="protein sequence ID" value="SHG65870.1"/>
    <property type="molecule type" value="Genomic_DNA"/>
</dbReference>
<reference evidence="9" key="1">
    <citation type="submission" date="2016-11" db="EMBL/GenBank/DDBJ databases">
        <authorList>
            <person name="Varghese N."/>
            <person name="Submissions S."/>
        </authorList>
    </citation>
    <scope>NUCLEOTIDE SEQUENCE [LARGE SCALE GENOMIC DNA]</scope>
    <source>
        <strain evidence="9">CGMCC 1.6496</strain>
    </source>
</reference>
<evidence type="ECO:0000256" key="3">
    <source>
        <dbReference type="ARBA" id="ARBA00020784"/>
    </source>
</evidence>
<gene>
    <name evidence="8" type="ORF">SAMN05421807_101181</name>
</gene>
<feature type="domain" description="STAS" evidence="7">
    <location>
        <begin position="3"/>
        <end position="113"/>
    </location>
</feature>
<proteinExistence type="inferred from homology"/>
<evidence type="ECO:0000256" key="4">
    <source>
        <dbReference type="ARBA" id="ARBA00022553"/>
    </source>
</evidence>
<dbReference type="RefSeq" id="WP_073004264.1">
    <property type="nucleotide sequence ID" value="NZ_FQXD01000001.1"/>
</dbReference>
<dbReference type="InterPro" id="IPR036513">
    <property type="entry name" value="STAS_dom_sf"/>
</dbReference>
<keyword evidence="4" id="KW-0597">Phosphoprotein</keyword>
<dbReference type="CDD" id="cd07043">
    <property type="entry name" value="STAS_anti-anti-sigma_factors"/>
    <property type="match status" value="1"/>
</dbReference>
<dbReference type="InterPro" id="IPR003658">
    <property type="entry name" value="Anti-sigma_ant"/>
</dbReference>
<keyword evidence="9" id="KW-1185">Reference proteome</keyword>
<dbReference type="NCBIfam" id="TIGR02886">
    <property type="entry name" value="spore_II_AA"/>
    <property type="match status" value="1"/>
</dbReference>
<dbReference type="PANTHER" id="PTHR33495:SF2">
    <property type="entry name" value="ANTI-SIGMA FACTOR ANTAGONIST TM_1081-RELATED"/>
    <property type="match status" value="1"/>
</dbReference>
<dbReference type="GO" id="GO:0030435">
    <property type="term" value="P:sporulation resulting in formation of a cellular spore"/>
    <property type="evidence" value="ECO:0007669"/>
    <property type="project" value="UniProtKB-KW"/>
</dbReference>
<name>A0A1M5LLU6_9BACI</name>
<sequence>MGLHSTFAVKENVLVVRLSGELDHHEAEQLRKEWKEVMCEHDIKHVVLNLEAMDFMDSSGLGVVLGRYKEVLQLGGEMVVCSVSPPVRRLFEMSGLFKIVRLEENEQFALETLGVAS</sequence>
<dbReference type="OrthoDB" id="9796601at2"/>
<dbReference type="PANTHER" id="PTHR33495">
    <property type="entry name" value="ANTI-SIGMA FACTOR ANTAGONIST TM_1081-RELATED-RELATED"/>
    <property type="match status" value="1"/>
</dbReference>
<dbReference type="PROSITE" id="PS50801">
    <property type="entry name" value="STAS"/>
    <property type="match status" value="1"/>
</dbReference>
<accession>A0A1M5LLU6</accession>
<evidence type="ECO:0000259" key="7">
    <source>
        <dbReference type="PROSITE" id="PS50801"/>
    </source>
</evidence>
<dbReference type="SUPFAM" id="SSF52091">
    <property type="entry name" value="SpoIIaa-like"/>
    <property type="match status" value="1"/>
</dbReference>
<protein>
    <recommendedName>
        <fullName evidence="3 6">Anti-sigma F factor antagonist</fullName>
    </recommendedName>
    <alternativeName>
        <fullName evidence="6">Stage II sporulation protein</fullName>
    </alternativeName>
</protein>
<dbReference type="GO" id="GO:0043856">
    <property type="term" value="F:anti-sigma factor antagonist activity"/>
    <property type="evidence" value="ECO:0007669"/>
    <property type="project" value="InterPro"/>
</dbReference>
<dbReference type="InterPro" id="IPR002645">
    <property type="entry name" value="STAS_dom"/>
</dbReference>
<dbReference type="AlphaFoldDB" id="A0A1M5LLU6"/>
<organism evidence="8 9">
    <name type="scientific">Virgibacillus chiguensis</name>
    <dbReference type="NCBI Taxonomy" id="411959"/>
    <lineage>
        <taxon>Bacteria</taxon>
        <taxon>Bacillati</taxon>
        <taxon>Bacillota</taxon>
        <taxon>Bacilli</taxon>
        <taxon>Bacillales</taxon>
        <taxon>Bacillaceae</taxon>
        <taxon>Virgibacillus</taxon>
    </lineage>
</organism>
<evidence type="ECO:0000256" key="5">
    <source>
        <dbReference type="ARBA" id="ARBA00022969"/>
    </source>
</evidence>
<keyword evidence="5" id="KW-0749">Sporulation</keyword>
<comment type="function">
    <text evidence="1">In the phosphorylated form it could act as an anti-anti-sigma factor that counteracts SpoIIAB and thus releases sigma f from inhibition.</text>
</comment>
<comment type="similarity">
    <text evidence="2 6">Belongs to the anti-sigma-factor antagonist family.</text>
</comment>
<dbReference type="Gene3D" id="3.30.750.24">
    <property type="entry name" value="STAS domain"/>
    <property type="match status" value="1"/>
</dbReference>
<dbReference type="Proteomes" id="UP000184079">
    <property type="component" value="Unassembled WGS sequence"/>
</dbReference>
<evidence type="ECO:0000313" key="8">
    <source>
        <dbReference type="EMBL" id="SHG65870.1"/>
    </source>
</evidence>
<dbReference type="NCBIfam" id="TIGR00377">
    <property type="entry name" value="ant_ant_sig"/>
    <property type="match status" value="1"/>
</dbReference>
<evidence type="ECO:0000256" key="2">
    <source>
        <dbReference type="ARBA" id="ARBA00009013"/>
    </source>
</evidence>